<keyword evidence="1" id="KW-0489">Methyltransferase</keyword>
<feature type="domain" description="O-methyltransferase C-terminal" evidence="4">
    <location>
        <begin position="321"/>
        <end position="403"/>
    </location>
</feature>
<organism evidence="5 6">
    <name type="scientific">Diplocarpon coronariae</name>
    <dbReference type="NCBI Taxonomy" id="2795749"/>
    <lineage>
        <taxon>Eukaryota</taxon>
        <taxon>Fungi</taxon>
        <taxon>Dikarya</taxon>
        <taxon>Ascomycota</taxon>
        <taxon>Pezizomycotina</taxon>
        <taxon>Leotiomycetes</taxon>
        <taxon>Helotiales</taxon>
        <taxon>Drepanopezizaceae</taxon>
        <taxon>Diplocarpon</taxon>
    </lineage>
</organism>
<dbReference type="Gene3D" id="3.40.50.150">
    <property type="entry name" value="Vaccinia Virus protein VP39"/>
    <property type="match status" value="1"/>
</dbReference>
<evidence type="ECO:0000256" key="2">
    <source>
        <dbReference type="ARBA" id="ARBA00022679"/>
    </source>
</evidence>
<dbReference type="PANTHER" id="PTHR43712">
    <property type="entry name" value="PUTATIVE (AFU_ORTHOLOGUE AFUA_4G14580)-RELATED"/>
    <property type="match status" value="1"/>
</dbReference>
<keyword evidence="2" id="KW-0808">Transferase</keyword>
<dbReference type="SUPFAM" id="SSF46785">
    <property type="entry name" value="Winged helix' DNA-binding domain"/>
    <property type="match status" value="1"/>
</dbReference>
<comment type="caution">
    <text evidence="5">The sequence shown here is derived from an EMBL/GenBank/DDBJ whole genome shotgun (WGS) entry which is preliminary data.</text>
</comment>
<name>A0A218Z5Z6_9HELO</name>
<dbReference type="InterPro" id="IPR036388">
    <property type="entry name" value="WH-like_DNA-bd_sf"/>
</dbReference>
<dbReference type="Pfam" id="PF00891">
    <property type="entry name" value="Methyltransf_2"/>
    <property type="match status" value="1"/>
</dbReference>
<evidence type="ECO:0000256" key="3">
    <source>
        <dbReference type="ARBA" id="ARBA00022691"/>
    </source>
</evidence>
<dbReference type="GO" id="GO:0008171">
    <property type="term" value="F:O-methyltransferase activity"/>
    <property type="evidence" value="ECO:0007669"/>
    <property type="project" value="InterPro"/>
</dbReference>
<sequence>MASNPNIIAKAEAILASAKKYQGNPAERTDLLKQADLLYSELEDPMDAMVRQWSSMNIAASMNLMVRLGALEKIPEEGSITATELGALINLEPSKVRLMRMLTATGIISLVGEDTYAHTAKSKAYLSGAAKDFFSLCMDLLFCYLTWPTYFKTHPASDLFDLRKTPYTYVYGHEGQTFYEVLSADQDRLSTFNKAMMQQEALLPTLGMFPFASLQEQVEAEPDRAFVVDIGGGRGQSLLLIQKETGLNFGTESRMVLQDRAPVLESIPQEALPGIEKMPYDFCTEQPVKSTSLASLPPYTLLPLLGRNENGPAKTKTRLDAHIYFLRRILHNYQDDMCHTILSNTAAAMTSTSRLLIGEIVVPPRTQVGEDPSTYWMDMLMICIGGKERSEKEFTALLEGAGLALVRIWPYAVGHQAMIEARLKSAGV</sequence>
<dbReference type="PROSITE" id="PS51683">
    <property type="entry name" value="SAM_OMT_II"/>
    <property type="match status" value="1"/>
</dbReference>
<dbReference type="OrthoDB" id="1535081at2759"/>
<protein>
    <submittedName>
        <fullName evidence="5">O-methyltransferase</fullName>
    </submittedName>
</protein>
<dbReference type="InParanoid" id="A0A218Z5Z6"/>
<evidence type="ECO:0000259" key="4">
    <source>
        <dbReference type="Pfam" id="PF00891"/>
    </source>
</evidence>
<evidence type="ECO:0000313" key="5">
    <source>
        <dbReference type="EMBL" id="OWP03489.1"/>
    </source>
</evidence>
<dbReference type="InterPro" id="IPR036390">
    <property type="entry name" value="WH_DNA-bd_sf"/>
</dbReference>
<dbReference type="PANTHER" id="PTHR43712:SF1">
    <property type="entry name" value="HYPOTHETICAL O-METHYLTRANSFERASE (EUROFUNG)-RELATED"/>
    <property type="match status" value="1"/>
</dbReference>
<dbReference type="AlphaFoldDB" id="A0A218Z5Z6"/>
<dbReference type="InterPro" id="IPR029063">
    <property type="entry name" value="SAM-dependent_MTases_sf"/>
</dbReference>
<gene>
    <name evidence="5" type="ORF">B2J93_7507</name>
</gene>
<accession>A0A218Z5Z6</accession>
<reference evidence="5 6" key="1">
    <citation type="submission" date="2017-04" db="EMBL/GenBank/DDBJ databases">
        <title>Draft genome sequence of Marssonina coronaria NL1: causal agent of apple blotch.</title>
        <authorList>
            <person name="Cheng Q."/>
        </authorList>
    </citation>
    <scope>NUCLEOTIDE SEQUENCE [LARGE SCALE GENOMIC DNA]</scope>
    <source>
        <strain evidence="5 6">NL1</strain>
    </source>
</reference>
<dbReference type="InterPro" id="IPR016461">
    <property type="entry name" value="COMT-like"/>
</dbReference>
<dbReference type="EMBL" id="MZNU01000176">
    <property type="protein sequence ID" value="OWP03489.1"/>
    <property type="molecule type" value="Genomic_DNA"/>
</dbReference>
<dbReference type="GO" id="GO:0032259">
    <property type="term" value="P:methylation"/>
    <property type="evidence" value="ECO:0007669"/>
    <property type="project" value="UniProtKB-KW"/>
</dbReference>
<evidence type="ECO:0000256" key="1">
    <source>
        <dbReference type="ARBA" id="ARBA00022603"/>
    </source>
</evidence>
<keyword evidence="3" id="KW-0949">S-adenosyl-L-methionine</keyword>
<dbReference type="SUPFAM" id="SSF53335">
    <property type="entry name" value="S-adenosyl-L-methionine-dependent methyltransferases"/>
    <property type="match status" value="1"/>
</dbReference>
<dbReference type="Proteomes" id="UP000242519">
    <property type="component" value="Unassembled WGS sequence"/>
</dbReference>
<dbReference type="InterPro" id="IPR001077">
    <property type="entry name" value="COMT_C"/>
</dbReference>
<dbReference type="Gene3D" id="1.10.10.10">
    <property type="entry name" value="Winged helix-like DNA-binding domain superfamily/Winged helix DNA-binding domain"/>
    <property type="match status" value="1"/>
</dbReference>
<proteinExistence type="predicted"/>
<keyword evidence="6" id="KW-1185">Reference proteome</keyword>
<evidence type="ECO:0000313" key="6">
    <source>
        <dbReference type="Proteomes" id="UP000242519"/>
    </source>
</evidence>